<protein>
    <submittedName>
        <fullName evidence="1">Uncharacterized protein</fullName>
    </submittedName>
</protein>
<proteinExistence type="predicted"/>
<evidence type="ECO:0000313" key="2">
    <source>
        <dbReference type="Proteomes" id="UP000199072"/>
    </source>
</evidence>
<sequence length="76" mass="8509">MTTLTIEIPERVGKTLADLVEQLGGKVISVTEDVKQSRASKKKQILDDVEESMKFVKLHEEGKAEAKTLEQLLNEL</sequence>
<dbReference type="STRING" id="1391627.SAMN05216464_105232"/>
<dbReference type="EMBL" id="FNAI01000005">
    <property type="protein sequence ID" value="SDE32580.1"/>
    <property type="molecule type" value="Genomic_DNA"/>
</dbReference>
<accession>A0A1G7C1C2</accession>
<dbReference type="Proteomes" id="UP000199072">
    <property type="component" value="Unassembled WGS sequence"/>
</dbReference>
<evidence type="ECO:0000313" key="1">
    <source>
        <dbReference type="EMBL" id="SDE32580.1"/>
    </source>
</evidence>
<keyword evidence="2" id="KW-1185">Reference proteome</keyword>
<name>A0A1G7C1C2_9SPHI</name>
<dbReference type="AlphaFoldDB" id="A0A1G7C1C2"/>
<reference evidence="1 2" key="1">
    <citation type="submission" date="2016-10" db="EMBL/GenBank/DDBJ databases">
        <authorList>
            <person name="de Groot N.N."/>
        </authorList>
    </citation>
    <scope>NUCLEOTIDE SEQUENCE [LARGE SCALE GENOMIC DNA]</scope>
    <source>
        <strain evidence="1 2">47C3B</strain>
    </source>
</reference>
<gene>
    <name evidence="1" type="ORF">SAMN05216464_105232</name>
</gene>
<organism evidence="1 2">
    <name type="scientific">Mucilaginibacter pineti</name>
    <dbReference type="NCBI Taxonomy" id="1391627"/>
    <lineage>
        <taxon>Bacteria</taxon>
        <taxon>Pseudomonadati</taxon>
        <taxon>Bacteroidota</taxon>
        <taxon>Sphingobacteriia</taxon>
        <taxon>Sphingobacteriales</taxon>
        <taxon>Sphingobacteriaceae</taxon>
        <taxon>Mucilaginibacter</taxon>
    </lineage>
</organism>
<dbReference type="OrthoDB" id="799161at2"/>
<dbReference type="RefSeq" id="WP_091149805.1">
    <property type="nucleotide sequence ID" value="NZ_FNAI01000005.1"/>
</dbReference>